<evidence type="ECO:0000256" key="2">
    <source>
        <dbReference type="ARBA" id="ARBA00009152"/>
    </source>
</evidence>
<dbReference type="InterPro" id="IPR010140">
    <property type="entry name" value="Histidinol_P_phosphatase_HisJ"/>
</dbReference>
<keyword evidence="5 8" id="KW-0378">Hydrolase</keyword>
<keyword evidence="11" id="KW-1185">Reference proteome</keyword>
<dbReference type="PANTHER" id="PTHR21039:SF0">
    <property type="entry name" value="HISTIDINOL-PHOSPHATASE"/>
    <property type="match status" value="1"/>
</dbReference>
<name>A0ABC9N7C7_BACUC</name>
<dbReference type="AlphaFoldDB" id="A0ABC9N7C7"/>
<evidence type="ECO:0000256" key="5">
    <source>
        <dbReference type="ARBA" id="ARBA00022801"/>
    </source>
</evidence>
<keyword evidence="6 8" id="KW-0368">Histidine biosynthesis</keyword>
<dbReference type="InterPro" id="IPR016195">
    <property type="entry name" value="Pol/histidinol_Pase-like"/>
</dbReference>
<evidence type="ECO:0000256" key="7">
    <source>
        <dbReference type="ARBA" id="ARBA00049158"/>
    </source>
</evidence>
<dbReference type="Pfam" id="PF02811">
    <property type="entry name" value="PHP"/>
    <property type="match status" value="1"/>
</dbReference>
<reference evidence="10" key="1">
    <citation type="submission" date="2007-06" db="EMBL/GenBank/DDBJ databases">
        <authorList>
            <person name="Fulton L."/>
            <person name="Clifton S."/>
            <person name="Fulton B."/>
            <person name="Xu J."/>
            <person name="Minx P."/>
            <person name="Pepin K.H."/>
            <person name="Johnson M."/>
            <person name="Thiruvilangam P."/>
            <person name="Bhonagiri V."/>
            <person name="Nash W.E."/>
            <person name="Mardis E.R."/>
            <person name="Wilson R.K."/>
        </authorList>
    </citation>
    <scope>NUCLEOTIDE SEQUENCE [LARGE SCALE GENOMIC DNA]</scope>
    <source>
        <strain evidence="10">ATCC 8492</strain>
    </source>
</reference>
<dbReference type="InterPro" id="IPR004013">
    <property type="entry name" value="PHP_dom"/>
</dbReference>
<protein>
    <recommendedName>
        <fullName evidence="3 8">Histidinol-phosphatase</fullName>
        <shortName evidence="8">HolPase</shortName>
        <ecNumber evidence="3 8">3.1.3.15</ecNumber>
    </recommendedName>
</protein>
<accession>A0ABC9N7C7</accession>
<evidence type="ECO:0000256" key="6">
    <source>
        <dbReference type="ARBA" id="ARBA00023102"/>
    </source>
</evidence>
<gene>
    <name evidence="10" type="ORF">BACUNI_03418</name>
</gene>
<dbReference type="GO" id="GO:0000105">
    <property type="term" value="P:L-histidine biosynthetic process"/>
    <property type="evidence" value="ECO:0007669"/>
    <property type="project" value="UniProtKB-UniRule"/>
</dbReference>
<dbReference type="CDD" id="cd12110">
    <property type="entry name" value="PHP_HisPPase_Hisj_like"/>
    <property type="match status" value="1"/>
</dbReference>
<proteinExistence type="inferred from homology"/>
<evidence type="ECO:0000256" key="3">
    <source>
        <dbReference type="ARBA" id="ARBA00013085"/>
    </source>
</evidence>
<dbReference type="GO" id="GO:0004401">
    <property type="term" value="F:histidinol-phosphatase activity"/>
    <property type="evidence" value="ECO:0007669"/>
    <property type="project" value="UniProtKB-UniRule"/>
</dbReference>
<feature type="domain" description="PHP" evidence="9">
    <location>
        <begin position="2"/>
        <end position="153"/>
    </location>
</feature>
<dbReference type="PANTHER" id="PTHR21039">
    <property type="entry name" value="HISTIDINOL PHOSPHATASE-RELATED"/>
    <property type="match status" value="1"/>
</dbReference>
<evidence type="ECO:0000313" key="10">
    <source>
        <dbReference type="EMBL" id="EDO52625.1"/>
    </source>
</evidence>
<dbReference type="EMBL" id="AAYH02000047">
    <property type="protein sequence ID" value="EDO52625.1"/>
    <property type="molecule type" value="Genomic_DNA"/>
</dbReference>
<comment type="caution">
    <text evidence="10">The sequence shown here is derived from an EMBL/GenBank/DDBJ whole genome shotgun (WGS) entry which is preliminary data.</text>
</comment>
<comment type="pathway">
    <text evidence="1 8">Amino-acid biosynthesis; L-histidine biosynthesis; L-histidine from 5-phospho-alpha-D-ribose 1-diphosphate: step 8/9.</text>
</comment>
<evidence type="ECO:0000256" key="1">
    <source>
        <dbReference type="ARBA" id="ARBA00004970"/>
    </source>
</evidence>
<comment type="similarity">
    <text evidence="2 8">Belongs to the PHP hydrolase family. HisK subfamily.</text>
</comment>
<evidence type="ECO:0000313" key="11">
    <source>
        <dbReference type="Proteomes" id="UP000004110"/>
    </source>
</evidence>
<dbReference type="EC" id="3.1.3.15" evidence="3 8"/>
<keyword evidence="4 8" id="KW-0028">Amino-acid biosynthesis</keyword>
<evidence type="ECO:0000256" key="8">
    <source>
        <dbReference type="RuleBase" id="RU366003"/>
    </source>
</evidence>
<dbReference type="Gene3D" id="3.20.20.140">
    <property type="entry name" value="Metal-dependent hydrolases"/>
    <property type="match status" value="1"/>
</dbReference>
<organism evidence="10 11">
    <name type="scientific">Bacteroides uniformis (strain ATCC 8492 / DSM 6597 / CCUG 4942 / CIP 103695 / JCM 5828 / KCTC 5204 / NCTC 13054 / VPI 0061)</name>
    <dbReference type="NCBI Taxonomy" id="411479"/>
    <lineage>
        <taxon>Bacteria</taxon>
        <taxon>Pseudomonadati</taxon>
        <taxon>Bacteroidota</taxon>
        <taxon>Bacteroidia</taxon>
        <taxon>Bacteroidales</taxon>
        <taxon>Bacteroidaceae</taxon>
        <taxon>Bacteroides</taxon>
    </lineage>
</organism>
<sequence length="249" mass="29417">MHATGNDEDYVLSAIKGGYRILGFSDHTPWKYRTDYVADMRMLPEELPGYVESLKTLREKYHDQIDIRIGLECEYFPQYIHWLKEQIKKYQLDYIIFGNHHYHTDEKFPYFGHHTDSRDMLELYEESAIEGMESGLFSCLAHPDLFMRSYPKFDHHCTTISRHICRTAARLNVPLEYNIGYVAYNEAHGLSTYPCPEFWRIAANEGCTAIIGLDAHDNKDLETPMYYDRAVRELKELKIERIDELRMLI</sequence>
<comment type="catalytic activity">
    <reaction evidence="7 8">
        <text>L-histidinol phosphate + H2O = L-histidinol + phosphate</text>
        <dbReference type="Rhea" id="RHEA:14465"/>
        <dbReference type="ChEBI" id="CHEBI:15377"/>
        <dbReference type="ChEBI" id="CHEBI:43474"/>
        <dbReference type="ChEBI" id="CHEBI:57699"/>
        <dbReference type="ChEBI" id="CHEBI:57980"/>
        <dbReference type="EC" id="3.1.3.15"/>
    </reaction>
</comment>
<reference evidence="10" key="2">
    <citation type="submission" date="2013-11" db="EMBL/GenBank/DDBJ databases">
        <title>Draft genome sequence of Bacteroides uniformis (ATCC 8492).</title>
        <authorList>
            <person name="Sudarsanam P."/>
            <person name="Ley R."/>
            <person name="Guruge J."/>
            <person name="Turnbaugh P.J."/>
            <person name="Mahowald M."/>
            <person name="Liep D."/>
            <person name="Gordon J."/>
        </authorList>
    </citation>
    <scope>NUCLEOTIDE SEQUENCE</scope>
    <source>
        <strain evidence="10">ATCC 8492</strain>
    </source>
</reference>
<dbReference type="Proteomes" id="UP000004110">
    <property type="component" value="Unassembled WGS sequence"/>
</dbReference>
<evidence type="ECO:0000259" key="9">
    <source>
        <dbReference type="Pfam" id="PF02811"/>
    </source>
</evidence>
<evidence type="ECO:0000256" key="4">
    <source>
        <dbReference type="ARBA" id="ARBA00022605"/>
    </source>
</evidence>
<dbReference type="SUPFAM" id="SSF89550">
    <property type="entry name" value="PHP domain-like"/>
    <property type="match status" value="1"/>
</dbReference>